<dbReference type="InterPro" id="IPR011053">
    <property type="entry name" value="Single_hybrid_motif"/>
</dbReference>
<dbReference type="CDD" id="cd06850">
    <property type="entry name" value="biotinyl_domain"/>
    <property type="match status" value="1"/>
</dbReference>
<dbReference type="InterPro" id="IPR001882">
    <property type="entry name" value="Biotin_BS"/>
</dbReference>
<dbReference type="PROSITE" id="PS50968">
    <property type="entry name" value="BIOTINYL_LIPOYL"/>
    <property type="match status" value="1"/>
</dbReference>
<feature type="domain" description="Lipoyl-binding" evidence="2">
    <location>
        <begin position="52"/>
        <end position="133"/>
    </location>
</feature>
<dbReference type="InterPro" id="IPR000089">
    <property type="entry name" value="Biotin_lipoyl"/>
</dbReference>
<dbReference type="Gene3D" id="2.40.50.100">
    <property type="match status" value="1"/>
</dbReference>
<dbReference type="AlphaFoldDB" id="A0A9D7F6X4"/>
<dbReference type="SUPFAM" id="SSF51230">
    <property type="entry name" value="Single hybrid motif"/>
    <property type="match status" value="1"/>
</dbReference>
<proteinExistence type="predicted"/>
<organism evidence="3 4">
    <name type="scientific">Candidatus Propionivibrio dominans</name>
    <dbReference type="NCBI Taxonomy" id="2954373"/>
    <lineage>
        <taxon>Bacteria</taxon>
        <taxon>Pseudomonadati</taxon>
        <taxon>Pseudomonadota</taxon>
        <taxon>Betaproteobacteria</taxon>
        <taxon>Rhodocyclales</taxon>
        <taxon>Rhodocyclaceae</taxon>
        <taxon>Propionivibrio</taxon>
    </lineage>
</organism>
<evidence type="ECO:0000256" key="1">
    <source>
        <dbReference type="ARBA" id="ARBA00023267"/>
    </source>
</evidence>
<dbReference type="Pfam" id="PF00364">
    <property type="entry name" value="Biotin_lipoyl"/>
    <property type="match status" value="1"/>
</dbReference>
<dbReference type="InterPro" id="IPR050709">
    <property type="entry name" value="Biotin_Carboxyl_Carrier/Decarb"/>
</dbReference>
<gene>
    <name evidence="3" type="ORF">IPJ48_09290</name>
</gene>
<name>A0A9D7F6X4_9RHOO</name>
<dbReference type="EMBL" id="JADJNC010000013">
    <property type="protein sequence ID" value="MBK7423265.1"/>
    <property type="molecule type" value="Genomic_DNA"/>
</dbReference>
<dbReference type="PROSITE" id="PS00188">
    <property type="entry name" value="BIOTIN"/>
    <property type="match status" value="1"/>
</dbReference>
<accession>A0A9D7F6X4</accession>
<dbReference type="PANTHER" id="PTHR45266:SF3">
    <property type="entry name" value="OXALOACETATE DECARBOXYLASE ALPHA CHAIN"/>
    <property type="match status" value="1"/>
</dbReference>
<keyword evidence="1" id="KW-0092">Biotin</keyword>
<dbReference type="Proteomes" id="UP000886602">
    <property type="component" value="Unassembled WGS sequence"/>
</dbReference>
<dbReference type="PANTHER" id="PTHR45266">
    <property type="entry name" value="OXALOACETATE DECARBOXYLASE ALPHA CHAIN"/>
    <property type="match status" value="1"/>
</dbReference>
<evidence type="ECO:0000313" key="4">
    <source>
        <dbReference type="Proteomes" id="UP000886602"/>
    </source>
</evidence>
<protein>
    <submittedName>
        <fullName evidence="3">Biotin/lipoyl-binding protein</fullName>
    </submittedName>
</protein>
<comment type="caution">
    <text evidence="3">The sequence shown here is derived from an EMBL/GenBank/DDBJ whole genome shotgun (WGS) entry which is preliminary data.</text>
</comment>
<evidence type="ECO:0000259" key="2">
    <source>
        <dbReference type="PROSITE" id="PS50968"/>
    </source>
</evidence>
<reference evidence="3" key="1">
    <citation type="submission" date="2020-10" db="EMBL/GenBank/DDBJ databases">
        <title>Connecting structure to function with the recovery of over 1000 high-quality activated sludge metagenome-assembled genomes encoding full-length rRNA genes using long-read sequencing.</title>
        <authorList>
            <person name="Singleton C.M."/>
            <person name="Petriglieri F."/>
            <person name="Kristensen J.M."/>
            <person name="Kirkegaard R.H."/>
            <person name="Michaelsen T.Y."/>
            <person name="Andersen M.H."/>
            <person name="Karst S.M."/>
            <person name="Dueholm M.S."/>
            <person name="Nielsen P.H."/>
            <person name="Albertsen M."/>
        </authorList>
    </citation>
    <scope>NUCLEOTIDE SEQUENCE</scope>
    <source>
        <strain evidence="3">EsbW_18-Q3-R4-48_MAXAC.044</strain>
    </source>
</reference>
<evidence type="ECO:0000313" key="3">
    <source>
        <dbReference type="EMBL" id="MBK7423265.1"/>
    </source>
</evidence>
<sequence length="133" mass="13338">MPRQFKITVNNVEYDVAVLELNAGSSQMMPSYTPTMTSAQASTAAVSAPPVASTSSAPAAAAGSGDQCAQMGGVVASIAVKQGQSVNAGDVIVELEAMKMKVPVIADRSGQVSRIAVAVGDGVESGQVLLTIA</sequence>